<dbReference type="AlphaFoldDB" id="A0A1H9MT19"/>
<gene>
    <name evidence="1" type="ORF">SAMN02982919_02048</name>
</gene>
<protein>
    <submittedName>
        <fullName evidence="1">Uncharacterized protein</fullName>
    </submittedName>
</protein>
<keyword evidence="2" id="KW-1185">Reference proteome</keyword>
<sequence>MHSIFCITHQPKITIDLDPSASIVWLGTAGQAPQTEQQVLDVHQAYPDLMAWHPFLAGTSGTFAVRRFLSDQNRDFSDFDLITLVQYRKFISRCSFGSTTASFPSMRFINQAAQVPSYSAWFAEPTQYFCVSSPRNIGNTFQQYAHVHQAPDFLRYLAIAVELEFITAQECFELLNHSTIIPGGIEFGTFPINIFLSLTEQLEAVCLHFLERHRPVKLDAYHRRALSFCNERLGSYLLQKVLHEIFDNTIPQEIIGYMHTVDIGATEYRAGT</sequence>
<reference evidence="1 2" key="1">
    <citation type="submission" date="2016-10" db="EMBL/GenBank/DDBJ databases">
        <authorList>
            <person name="de Groot N.N."/>
        </authorList>
    </citation>
    <scope>NUCLEOTIDE SEQUENCE [LARGE SCALE GENOMIC DNA]</scope>
    <source>
        <strain evidence="1 2">ATCC 35958</strain>
    </source>
</reference>
<dbReference type="STRING" id="180197.SAMN02982919_02048"/>
<evidence type="ECO:0000313" key="1">
    <source>
        <dbReference type="EMBL" id="SER26860.1"/>
    </source>
</evidence>
<proteinExistence type="predicted"/>
<organism evidence="1 2">
    <name type="scientific">Giesbergeria anulus</name>
    <dbReference type="NCBI Taxonomy" id="180197"/>
    <lineage>
        <taxon>Bacteria</taxon>
        <taxon>Pseudomonadati</taxon>
        <taxon>Pseudomonadota</taxon>
        <taxon>Betaproteobacteria</taxon>
        <taxon>Burkholderiales</taxon>
        <taxon>Comamonadaceae</taxon>
        <taxon>Giesbergeria</taxon>
    </lineage>
</organism>
<evidence type="ECO:0000313" key="2">
    <source>
        <dbReference type="Proteomes" id="UP000199766"/>
    </source>
</evidence>
<dbReference type="RefSeq" id="WP_091456935.1">
    <property type="nucleotide sequence ID" value="NZ_FOGD01000006.1"/>
</dbReference>
<name>A0A1H9MT19_9BURK</name>
<dbReference type="EMBL" id="FOGD01000006">
    <property type="protein sequence ID" value="SER26860.1"/>
    <property type="molecule type" value="Genomic_DNA"/>
</dbReference>
<dbReference type="Proteomes" id="UP000199766">
    <property type="component" value="Unassembled WGS sequence"/>
</dbReference>
<accession>A0A1H9MT19</accession>